<feature type="domain" description="ATP-dependent RNA helicase PRP5/DDX46/KHDC4 KH" evidence="5">
    <location>
        <begin position="110"/>
        <end position="197"/>
    </location>
</feature>
<feature type="compositionally biased region" description="Low complexity" evidence="3">
    <location>
        <begin position="10"/>
        <end position="19"/>
    </location>
</feature>
<organism evidence="6 7">
    <name type="scientific">Coffea arabica</name>
    <name type="common">Arabian coffee</name>
    <dbReference type="NCBI Taxonomy" id="13443"/>
    <lineage>
        <taxon>Eukaryota</taxon>
        <taxon>Viridiplantae</taxon>
        <taxon>Streptophyta</taxon>
        <taxon>Embryophyta</taxon>
        <taxon>Tracheophyta</taxon>
        <taxon>Spermatophyta</taxon>
        <taxon>Magnoliopsida</taxon>
        <taxon>eudicotyledons</taxon>
        <taxon>Gunneridae</taxon>
        <taxon>Pentapetalae</taxon>
        <taxon>asterids</taxon>
        <taxon>lamiids</taxon>
        <taxon>Gentianales</taxon>
        <taxon>Rubiaceae</taxon>
        <taxon>Ixoroideae</taxon>
        <taxon>Gardenieae complex</taxon>
        <taxon>Bertiereae - Coffeeae clade</taxon>
        <taxon>Coffeeae</taxon>
        <taxon>Coffea</taxon>
    </lineage>
</organism>
<dbReference type="AlphaFoldDB" id="A0A6P6TJ01"/>
<dbReference type="Pfam" id="PF23469">
    <property type="entry name" value="KH_12"/>
    <property type="match status" value="1"/>
</dbReference>
<feature type="region of interest" description="Disordered" evidence="3">
    <location>
        <begin position="455"/>
        <end position="474"/>
    </location>
</feature>
<dbReference type="CDD" id="cd22472">
    <property type="entry name" value="KH-I_RIK_like_rpt2"/>
    <property type="match status" value="1"/>
</dbReference>
<evidence type="ECO:0000259" key="4">
    <source>
        <dbReference type="Pfam" id="PF22675"/>
    </source>
</evidence>
<dbReference type="SUPFAM" id="SSF54791">
    <property type="entry name" value="Eukaryotic type KH-domain (KH-domain type I)"/>
    <property type="match status" value="1"/>
</dbReference>
<dbReference type="GeneID" id="113701847"/>
<feature type="compositionally biased region" description="Polar residues" evidence="3">
    <location>
        <begin position="336"/>
        <end position="353"/>
    </location>
</feature>
<feature type="region of interest" description="Disordered" evidence="3">
    <location>
        <begin position="1"/>
        <end position="36"/>
    </location>
</feature>
<dbReference type="OrthoDB" id="397265at2759"/>
<dbReference type="InterPro" id="IPR031121">
    <property type="entry name" value="RIK/BLOM7"/>
</dbReference>
<name>A0A6P6TJ01_COFAR</name>
<evidence type="ECO:0000256" key="1">
    <source>
        <dbReference type="ARBA" id="ARBA00070402"/>
    </source>
</evidence>
<dbReference type="Gene3D" id="3.30.1370.10">
    <property type="entry name" value="K Homology domain, type 1"/>
    <property type="match status" value="2"/>
</dbReference>
<dbReference type="PANTHER" id="PTHR15744">
    <property type="entry name" value="BLOM7"/>
    <property type="match status" value="1"/>
</dbReference>
<proteinExistence type="predicted"/>
<reference evidence="6" key="1">
    <citation type="journal article" date="2025" name="Foods">
        <title>Unveiling the Microbial Signatures of Arabica Coffee Cherries: Insights into Ripeness Specific Diversity, Functional Traits, and Implications for Quality and Safety.</title>
        <authorList>
            <consortium name="RefSeq"/>
            <person name="Tenea G.N."/>
            <person name="Cifuentes V."/>
            <person name="Reyes P."/>
            <person name="Cevallos-Vallejos M."/>
        </authorList>
    </citation>
    <scope>NUCLEOTIDE SEQUENCE [LARGE SCALE GENOMIC DNA]</scope>
</reference>
<evidence type="ECO:0000256" key="2">
    <source>
        <dbReference type="ARBA" id="ARBA00081001"/>
    </source>
</evidence>
<dbReference type="PANTHER" id="PTHR15744:SF0">
    <property type="entry name" value="KH HOMOLOGY DOMAIN-CONTAINING PROTEIN 4"/>
    <property type="match status" value="1"/>
</dbReference>
<accession>A0A6P6TJ01</accession>
<dbReference type="InterPro" id="IPR055256">
    <property type="entry name" value="KH_1_KHDC4/BBP-like"/>
</dbReference>
<evidence type="ECO:0000256" key="3">
    <source>
        <dbReference type="SAM" id="MobiDB-lite"/>
    </source>
</evidence>
<reference evidence="7" key="2">
    <citation type="submission" date="2025-08" db="UniProtKB">
        <authorList>
            <consortium name="RefSeq"/>
        </authorList>
    </citation>
    <scope>IDENTIFICATION</scope>
    <source>
        <tissue evidence="7">Leaves</tissue>
    </source>
</reference>
<dbReference type="InterPro" id="IPR056149">
    <property type="entry name" value="PRP5/DDX46/KHDC4_KH"/>
</dbReference>
<sequence length="605" mass="64009">MTEDNFPRVSSSESIDSSSTKQRKKRKWDQPAESLGSSGVAAPGLLLLPNLGSLPGVALPGVAIIPSASFSNSLTASAATILPVIQLPLQQHATAIAQKINQPKIQDELIAREIVINDADSTVRYKLTKRQTQEEIQKYTGAIVITRGKYRPPNAPADGEKPLYLHISAAAHLETTAERIKAVDHAAAMVEEMLKHGSFSNTMNLSFFDQVNPSLSACVFLGFEADPSLNVAARIRGPNDQYVNHIMNETGATVLLRGRGSGYCDSVQDDAFTLFVEGQQPLHLLLSSSNAKSLERAKLLAENLLDTISAEFGASRVSSSKVYGAVPPPPQLLAGVQSSLDESNPSVPPSASLTASAARSIPSTVSSISIPGASSIASQGPVPHAGCSNPASGLSHAITGGYSLSSLTGGTSYNGYDGIYPQATPLQQVALALRQSTSPVTTLVAPAVTTASTASYTSTCSSSEKDKRSSQKRKFQELPAVVKSLANTNQGSELAEPCEQTSDIHGKDIKRLVQTSANGIIPIPPRTMPPPTMLPPPPKFTTSRPGIYGGNSINNGLKSESVPDTLIKLMEYGDEDEDDDLDEPNEDSIKRCSSTLVAPKPFWAV</sequence>
<dbReference type="GO" id="GO:0003723">
    <property type="term" value="F:RNA binding"/>
    <property type="evidence" value="ECO:0007669"/>
    <property type="project" value="InterPro"/>
</dbReference>
<dbReference type="FunFam" id="3.30.1370.10:FF:000037">
    <property type="entry name" value="KH domain protein"/>
    <property type="match status" value="1"/>
</dbReference>
<dbReference type="Pfam" id="PF22675">
    <property type="entry name" value="KH-I_KHDC4-BBP"/>
    <property type="match status" value="1"/>
</dbReference>
<evidence type="ECO:0000313" key="6">
    <source>
        <dbReference type="Proteomes" id="UP001652660"/>
    </source>
</evidence>
<dbReference type="CDD" id="cd22471">
    <property type="entry name" value="KH-I_RIK_like_rpt1"/>
    <property type="match status" value="1"/>
</dbReference>
<evidence type="ECO:0000313" key="7">
    <source>
        <dbReference type="RefSeq" id="XP_027078494.1"/>
    </source>
</evidence>
<evidence type="ECO:0000259" key="5">
    <source>
        <dbReference type="Pfam" id="PF23469"/>
    </source>
</evidence>
<feature type="domain" description="KHDC4/BBP-like KH-domain type I" evidence="4">
    <location>
        <begin position="225"/>
        <end position="306"/>
    </location>
</feature>
<gene>
    <name evidence="7" type="primary">LOC113701847</name>
</gene>
<dbReference type="Proteomes" id="UP001652660">
    <property type="component" value="Chromosome 7e"/>
</dbReference>
<dbReference type="RefSeq" id="XP_027078494.1">
    <property type="nucleotide sequence ID" value="XM_027222693.2"/>
</dbReference>
<dbReference type="GO" id="GO:0005634">
    <property type="term" value="C:nucleus"/>
    <property type="evidence" value="ECO:0007669"/>
    <property type="project" value="InterPro"/>
</dbReference>
<dbReference type="InterPro" id="IPR036612">
    <property type="entry name" value="KH_dom_type_1_sf"/>
</dbReference>
<keyword evidence="6" id="KW-1185">Reference proteome</keyword>
<feature type="region of interest" description="Disordered" evidence="3">
    <location>
        <begin position="333"/>
        <end position="353"/>
    </location>
</feature>
<protein>
    <recommendedName>
        <fullName evidence="1">Protein RIK</fullName>
    </recommendedName>
    <alternativeName>
        <fullName evidence="2">Rough sheath 2-interacting KH domain protein</fullName>
    </alternativeName>
</protein>